<dbReference type="InterPro" id="IPR000014">
    <property type="entry name" value="PAS"/>
</dbReference>
<gene>
    <name evidence="6" type="ORF">CLAFUR5_09961</name>
</gene>
<feature type="compositionally biased region" description="Acidic residues" evidence="4">
    <location>
        <begin position="645"/>
        <end position="658"/>
    </location>
</feature>
<feature type="region of interest" description="Disordered" evidence="4">
    <location>
        <begin position="793"/>
        <end position="854"/>
    </location>
</feature>
<feature type="compositionally biased region" description="Polar residues" evidence="4">
    <location>
        <begin position="169"/>
        <end position="179"/>
    </location>
</feature>
<dbReference type="EMBL" id="CP090169">
    <property type="protein sequence ID" value="UJO20048.1"/>
    <property type="molecule type" value="Genomic_DNA"/>
</dbReference>
<dbReference type="RefSeq" id="XP_047764414.1">
    <property type="nucleotide sequence ID" value="XM_047909109.1"/>
</dbReference>
<feature type="compositionally biased region" description="Polar residues" evidence="4">
    <location>
        <begin position="1"/>
        <end position="13"/>
    </location>
</feature>
<dbReference type="Pfam" id="PF13426">
    <property type="entry name" value="PAS_9"/>
    <property type="match status" value="1"/>
</dbReference>
<dbReference type="PANTHER" id="PTHR47429">
    <property type="entry name" value="PROTEIN TWIN LOV 1"/>
    <property type="match status" value="1"/>
</dbReference>
<feature type="compositionally biased region" description="Basic residues" evidence="4">
    <location>
        <begin position="14"/>
        <end position="24"/>
    </location>
</feature>
<feature type="compositionally biased region" description="Polar residues" evidence="4">
    <location>
        <begin position="801"/>
        <end position="810"/>
    </location>
</feature>
<keyword evidence="2" id="KW-0288">FMN</keyword>
<evidence type="ECO:0000313" key="7">
    <source>
        <dbReference type="Proteomes" id="UP000756132"/>
    </source>
</evidence>
<feature type="compositionally biased region" description="Low complexity" evidence="4">
    <location>
        <begin position="205"/>
        <end position="216"/>
    </location>
</feature>
<proteinExistence type="predicted"/>
<name>A0A9Q8URS6_PASFU</name>
<feature type="compositionally biased region" description="Basic and acidic residues" evidence="4">
    <location>
        <begin position="60"/>
        <end position="71"/>
    </location>
</feature>
<accession>A0A9Q8URS6</accession>
<dbReference type="SUPFAM" id="SSF55785">
    <property type="entry name" value="PYP-like sensor domain (PAS domain)"/>
    <property type="match status" value="1"/>
</dbReference>
<feature type="domain" description="PAS" evidence="5">
    <location>
        <begin position="449"/>
        <end position="545"/>
    </location>
</feature>
<reference evidence="6" key="2">
    <citation type="journal article" date="2022" name="Microb. Genom.">
        <title>A chromosome-scale genome assembly of the tomato pathogen Cladosporium fulvum reveals a compartmentalized genome architecture and the presence of a dispensable chromosome.</title>
        <authorList>
            <person name="Zaccaron A.Z."/>
            <person name="Chen L.H."/>
            <person name="Samaras A."/>
            <person name="Stergiopoulos I."/>
        </authorList>
    </citation>
    <scope>NUCLEOTIDE SEQUENCE</scope>
    <source>
        <strain evidence="6">Race5_Kim</strain>
    </source>
</reference>
<dbReference type="OrthoDB" id="447251at2759"/>
<keyword evidence="1" id="KW-0285">Flavoprotein</keyword>
<dbReference type="Proteomes" id="UP000756132">
    <property type="component" value="Chromosome 7"/>
</dbReference>
<feature type="compositionally biased region" description="Low complexity" evidence="4">
    <location>
        <begin position="811"/>
        <end position="826"/>
    </location>
</feature>
<evidence type="ECO:0000256" key="3">
    <source>
        <dbReference type="ARBA" id="ARBA00022991"/>
    </source>
</evidence>
<evidence type="ECO:0000259" key="5">
    <source>
        <dbReference type="Pfam" id="PF13426"/>
    </source>
</evidence>
<sequence>MEAAVKSSNNSNRLFHKIGKRLRPTRSGELLSGVPTPTADDSPVSPALKDLPAYTPVPVPERKSSAKREATDPEQQTQPLVPRSDNPNDRPFRHNFSSQDADDISLGLSGFDDDLLRPASPVSPMGPRAAPGTAMTEDSVTLPHRGGYGVQHALFPRPTITPYPDSHNVIRQPTPVQEHQQPRGRTRNQALQPPAPVSKPPTPAPSSSSPKSSSAKDSMDESYQHLAPKVLSPPESIKDYAGPEKLGSAALAQLQVPSADKSDCLETELSYEDDPNSWDIIKPNQRSEQQWDKDLYSLEKRAEQLYSAEHLHLILEDADFHAKFAAFLHKYRPWRAPLLSYYLDACKALKALQYTNALTEMLAKRTTVYGNTFQPPITPPGTAANNQLKDAAQRAFDALLSEDLHWYIAHTYIGIVCSVMRSRVTGNLPAPLREASHGLAEVFCITDPTRRDNPIVLASPAFTRHSGCNMDYILGRNCRFMQGPGSTVDSCRRFAVSMEKGVDHSEIFVNYRRDGSPFLSLVMNALLTDSHGNIRYYLGAQVDVSGLLKNCTGLDSLTRLVEKQAVEARTGNDRRTGKSADEAMRQLSQMLNGNELDIVSEHGGLLQKDSKLRDIQEQKTATLQHANTGRLPSGPPRVLIADGSSSDESDREPEEPEIEQFPIPVERLDAGLPAPEINLSGVYKYYLLVRPAPSLRVLFASPTLRFPGVIQSHFLHRIGSSKMRNSLNGAFQEAKVITAKVKWLKSPKQDGDNETGDLHGPTETRWIHCTPLMHHTGAVGLWMIVVVMPSEKDEDHHHNLNSKASRGLNHQTSYQSESQSQSQSGQVRQDRVPSRMVSYQSEGSSSRRDGMKMR</sequence>
<organism evidence="6 7">
    <name type="scientific">Passalora fulva</name>
    <name type="common">Tomato leaf mold</name>
    <name type="synonym">Cladosporium fulvum</name>
    <dbReference type="NCBI Taxonomy" id="5499"/>
    <lineage>
        <taxon>Eukaryota</taxon>
        <taxon>Fungi</taxon>
        <taxon>Dikarya</taxon>
        <taxon>Ascomycota</taxon>
        <taxon>Pezizomycotina</taxon>
        <taxon>Dothideomycetes</taxon>
        <taxon>Dothideomycetidae</taxon>
        <taxon>Mycosphaerellales</taxon>
        <taxon>Mycosphaerellaceae</taxon>
        <taxon>Fulvia</taxon>
    </lineage>
</organism>
<dbReference type="Gene3D" id="3.30.450.20">
    <property type="entry name" value="PAS domain"/>
    <property type="match status" value="1"/>
</dbReference>
<evidence type="ECO:0000256" key="2">
    <source>
        <dbReference type="ARBA" id="ARBA00022643"/>
    </source>
</evidence>
<dbReference type="InterPro" id="IPR035965">
    <property type="entry name" value="PAS-like_dom_sf"/>
</dbReference>
<feature type="region of interest" description="Disordered" evidence="4">
    <location>
        <begin position="622"/>
        <end position="659"/>
    </location>
</feature>
<keyword evidence="7" id="KW-1185">Reference proteome</keyword>
<evidence type="ECO:0000256" key="1">
    <source>
        <dbReference type="ARBA" id="ARBA00022630"/>
    </source>
</evidence>
<dbReference type="KEGG" id="ffu:CLAFUR5_09961"/>
<feature type="compositionally biased region" description="Basic and acidic residues" evidence="4">
    <location>
        <begin position="845"/>
        <end position="854"/>
    </location>
</feature>
<protein>
    <submittedName>
        <fullName evidence="6">Phototropin</fullName>
    </submittedName>
</protein>
<feature type="region of interest" description="Disordered" evidence="4">
    <location>
        <begin position="1"/>
        <end position="242"/>
    </location>
</feature>
<dbReference type="AlphaFoldDB" id="A0A9Q8URS6"/>
<reference evidence="6" key="1">
    <citation type="submission" date="2021-12" db="EMBL/GenBank/DDBJ databases">
        <authorList>
            <person name="Zaccaron A."/>
            <person name="Stergiopoulos I."/>
        </authorList>
    </citation>
    <scope>NUCLEOTIDE SEQUENCE</scope>
    <source>
        <strain evidence="6">Race5_Kim</strain>
    </source>
</reference>
<dbReference type="PANTHER" id="PTHR47429:SF9">
    <property type="entry name" value="PAS DOMAIN-CONTAINING PROTEIN"/>
    <property type="match status" value="1"/>
</dbReference>
<dbReference type="GO" id="GO:0005634">
    <property type="term" value="C:nucleus"/>
    <property type="evidence" value="ECO:0007669"/>
    <property type="project" value="TreeGrafter"/>
</dbReference>
<evidence type="ECO:0000256" key="4">
    <source>
        <dbReference type="SAM" id="MobiDB-lite"/>
    </source>
</evidence>
<keyword evidence="3" id="KW-0157">Chromophore</keyword>
<feature type="compositionally biased region" description="Pro residues" evidence="4">
    <location>
        <begin position="193"/>
        <end position="204"/>
    </location>
</feature>
<dbReference type="GeneID" id="71989839"/>
<evidence type="ECO:0000313" key="6">
    <source>
        <dbReference type="EMBL" id="UJO20048.1"/>
    </source>
</evidence>